<dbReference type="Pfam" id="PF00892">
    <property type="entry name" value="EamA"/>
    <property type="match status" value="1"/>
</dbReference>
<protein>
    <submittedName>
        <fullName evidence="8">EamA-like transporter family protein</fullName>
    </submittedName>
</protein>
<reference evidence="8" key="2">
    <citation type="submission" date="2019-08" db="EMBL/GenBank/DDBJ databases">
        <title>Investigation of anaerobic lignin degradation for improved lignocellulosic biofuels.</title>
        <authorList>
            <person name="Deangelis K.PhD."/>
        </authorList>
    </citation>
    <scope>NUCLEOTIDE SEQUENCE [LARGE SCALE GENOMIC DNA]</scope>
    <source>
        <strain evidence="8">128R</strain>
    </source>
</reference>
<feature type="transmembrane region" description="Helical" evidence="6">
    <location>
        <begin position="81"/>
        <end position="101"/>
    </location>
</feature>
<dbReference type="InterPro" id="IPR037185">
    <property type="entry name" value="EmrE-like"/>
</dbReference>
<evidence type="ECO:0000256" key="5">
    <source>
        <dbReference type="ARBA" id="ARBA00023136"/>
    </source>
</evidence>
<dbReference type="EMBL" id="VISQ01000001">
    <property type="protein sequence ID" value="TVZ70285.1"/>
    <property type="molecule type" value="Genomic_DNA"/>
</dbReference>
<accession>A0A542CY94</accession>
<sequence length="313" mass="35030">MELTIERKGQYISGVFFVLSFVFLASAKEVYIGHAVQGIPPYLLVIYCFVPISILFFLIYLWKSGFDDFILETKKNIKDVVAVNISTSVSWIASFYALKYIEPSIENAINTGIGPVITFIAAFSINNISHYNKREVISSIGISFAIIIMIAISLSGKSGVENHSHIDTVYGVLFCFLTGLGIVGNTIFSKRLSKSGCSTSFVLTTRFYLMLIVSFFMLFYTTTNIEPLHLLKENLAGVIVLTFFGIMLPLFLLQKGIERIEPMTISLLIVLGPILTYTLQFFDDRLSLSYYTLMAILFVVGFVVYGISSQKRS</sequence>
<feature type="transmembrane region" description="Helical" evidence="6">
    <location>
        <begin position="234"/>
        <end position="253"/>
    </location>
</feature>
<keyword evidence="3 6" id="KW-0812">Transmembrane</keyword>
<name>A0A542CY94_SERFO</name>
<feature type="transmembrane region" description="Helical" evidence="6">
    <location>
        <begin position="39"/>
        <end position="61"/>
    </location>
</feature>
<comment type="subcellular location">
    <subcellularLocation>
        <location evidence="1">Cell membrane</location>
        <topology evidence="1">Multi-pass membrane protein</topology>
    </subcellularLocation>
</comment>
<dbReference type="AlphaFoldDB" id="A0A542CY94"/>
<comment type="caution">
    <text evidence="8">The sequence shown here is derived from an EMBL/GenBank/DDBJ whole genome shotgun (WGS) entry which is preliminary data.</text>
</comment>
<keyword evidence="5 6" id="KW-0472">Membrane</keyword>
<keyword evidence="2" id="KW-1003">Cell membrane</keyword>
<feature type="transmembrane region" description="Helical" evidence="6">
    <location>
        <begin position="288"/>
        <end position="307"/>
    </location>
</feature>
<evidence type="ECO:0000256" key="2">
    <source>
        <dbReference type="ARBA" id="ARBA00022475"/>
    </source>
</evidence>
<feature type="domain" description="EamA" evidence="7">
    <location>
        <begin position="170"/>
        <end position="302"/>
    </location>
</feature>
<feature type="transmembrane region" description="Helical" evidence="6">
    <location>
        <begin position="168"/>
        <end position="188"/>
    </location>
</feature>
<evidence type="ECO:0000313" key="8">
    <source>
        <dbReference type="EMBL" id="TVZ70285.1"/>
    </source>
</evidence>
<feature type="transmembrane region" description="Helical" evidence="6">
    <location>
        <begin position="265"/>
        <end position="282"/>
    </location>
</feature>
<reference evidence="8" key="1">
    <citation type="submission" date="2019-06" db="EMBL/GenBank/DDBJ databases">
        <authorList>
            <person name="Deangelis K."/>
            <person name="Huntemann M."/>
            <person name="Clum A."/>
            <person name="Pillay M."/>
            <person name="Palaniappan K."/>
            <person name="Varghese N."/>
            <person name="Mikhailova N."/>
            <person name="Stamatis D."/>
            <person name="Reddy T."/>
            <person name="Daum C."/>
            <person name="Shapiro N."/>
            <person name="Ivanova N."/>
            <person name="Kyrpides N."/>
            <person name="Woyke T."/>
        </authorList>
    </citation>
    <scope>NUCLEOTIDE SEQUENCE [LARGE SCALE GENOMIC DNA]</scope>
    <source>
        <strain evidence="8">128R</strain>
    </source>
</reference>
<keyword evidence="4 6" id="KW-1133">Transmembrane helix</keyword>
<feature type="transmembrane region" description="Helical" evidence="6">
    <location>
        <begin position="137"/>
        <end position="156"/>
    </location>
</feature>
<evidence type="ECO:0000256" key="4">
    <source>
        <dbReference type="ARBA" id="ARBA00022989"/>
    </source>
</evidence>
<feature type="transmembrane region" description="Helical" evidence="6">
    <location>
        <begin position="200"/>
        <end position="222"/>
    </location>
</feature>
<evidence type="ECO:0000259" key="7">
    <source>
        <dbReference type="Pfam" id="PF00892"/>
    </source>
</evidence>
<dbReference type="OrthoDB" id="8114804at2"/>
<dbReference type="SUPFAM" id="SSF103481">
    <property type="entry name" value="Multidrug resistance efflux transporter EmrE"/>
    <property type="match status" value="1"/>
</dbReference>
<evidence type="ECO:0000256" key="3">
    <source>
        <dbReference type="ARBA" id="ARBA00022692"/>
    </source>
</evidence>
<dbReference type="InterPro" id="IPR000620">
    <property type="entry name" value="EamA_dom"/>
</dbReference>
<dbReference type="GO" id="GO:0016020">
    <property type="term" value="C:membrane"/>
    <property type="evidence" value="ECO:0007669"/>
    <property type="project" value="InterPro"/>
</dbReference>
<gene>
    <name evidence="8" type="ORF">FHU10_2851</name>
</gene>
<organism evidence="8">
    <name type="scientific">Serratia fonticola</name>
    <dbReference type="NCBI Taxonomy" id="47917"/>
    <lineage>
        <taxon>Bacteria</taxon>
        <taxon>Pseudomonadati</taxon>
        <taxon>Pseudomonadota</taxon>
        <taxon>Gammaproteobacteria</taxon>
        <taxon>Enterobacterales</taxon>
        <taxon>Yersiniaceae</taxon>
        <taxon>Serratia</taxon>
    </lineage>
</organism>
<proteinExistence type="predicted"/>
<feature type="transmembrane region" description="Helical" evidence="6">
    <location>
        <begin position="12"/>
        <end position="33"/>
    </location>
</feature>
<evidence type="ECO:0000256" key="6">
    <source>
        <dbReference type="SAM" id="Phobius"/>
    </source>
</evidence>
<feature type="transmembrane region" description="Helical" evidence="6">
    <location>
        <begin position="107"/>
        <end position="125"/>
    </location>
</feature>
<evidence type="ECO:0000256" key="1">
    <source>
        <dbReference type="ARBA" id="ARBA00004651"/>
    </source>
</evidence>